<comment type="subcellular location">
    <subcellularLocation>
        <location evidence="1">Membrane</location>
        <topology evidence="1">Single-pass membrane protein</topology>
    </subcellularLocation>
</comment>
<dbReference type="Gene3D" id="2.60.40.10">
    <property type="entry name" value="Immunoglobulins"/>
    <property type="match status" value="5"/>
</dbReference>
<keyword evidence="5" id="KW-1015">Disulfide bond</keyword>
<dbReference type="AlphaFoldDB" id="A0A672GU75"/>
<proteinExistence type="predicted"/>
<dbReference type="InterPro" id="IPR013162">
    <property type="entry name" value="CD80_C2-set"/>
</dbReference>
<organism evidence="9 10">
    <name type="scientific">Salarias fasciatus</name>
    <name type="common">Jewelled blenny</name>
    <name type="synonym">Blennius fasciatus</name>
    <dbReference type="NCBI Taxonomy" id="181472"/>
    <lineage>
        <taxon>Eukaryota</taxon>
        <taxon>Metazoa</taxon>
        <taxon>Chordata</taxon>
        <taxon>Craniata</taxon>
        <taxon>Vertebrata</taxon>
        <taxon>Euteleostomi</taxon>
        <taxon>Actinopterygii</taxon>
        <taxon>Neopterygii</taxon>
        <taxon>Teleostei</taxon>
        <taxon>Neoteleostei</taxon>
        <taxon>Acanthomorphata</taxon>
        <taxon>Ovalentaria</taxon>
        <taxon>Blenniimorphae</taxon>
        <taxon>Blenniiformes</taxon>
        <taxon>Blennioidei</taxon>
        <taxon>Blenniidae</taxon>
        <taxon>Salariinae</taxon>
        <taxon>Salarias</taxon>
    </lineage>
</organism>
<dbReference type="InterPro" id="IPR036179">
    <property type="entry name" value="Ig-like_dom_sf"/>
</dbReference>
<feature type="domain" description="Ig-like" evidence="8">
    <location>
        <begin position="255"/>
        <end position="322"/>
    </location>
</feature>
<feature type="signal peptide" evidence="7">
    <location>
        <begin position="1"/>
        <end position="24"/>
    </location>
</feature>
<dbReference type="InterPro" id="IPR007110">
    <property type="entry name" value="Ig-like_dom"/>
</dbReference>
<dbReference type="Pfam" id="PF13895">
    <property type="entry name" value="Ig_2"/>
    <property type="match status" value="1"/>
</dbReference>
<dbReference type="SMART" id="SM00409">
    <property type="entry name" value="IG"/>
    <property type="match status" value="4"/>
</dbReference>
<dbReference type="InterPro" id="IPR013106">
    <property type="entry name" value="Ig_V-set"/>
</dbReference>
<keyword evidence="3 6" id="KW-1133">Transmembrane helix</keyword>
<keyword evidence="7" id="KW-0732">Signal</keyword>
<dbReference type="PROSITE" id="PS50835">
    <property type="entry name" value="IG_LIKE"/>
    <property type="match status" value="5"/>
</dbReference>
<feature type="domain" description="Ig-like" evidence="8">
    <location>
        <begin position="327"/>
        <end position="426"/>
    </location>
</feature>
<dbReference type="InterPro" id="IPR003598">
    <property type="entry name" value="Ig_sub2"/>
</dbReference>
<dbReference type="CDD" id="cd00098">
    <property type="entry name" value="IgC1"/>
    <property type="match status" value="1"/>
</dbReference>
<feature type="chain" id="PRO_5025515413" evidence="7">
    <location>
        <begin position="25"/>
        <end position="596"/>
    </location>
</feature>
<evidence type="ECO:0000256" key="1">
    <source>
        <dbReference type="ARBA" id="ARBA00004167"/>
    </source>
</evidence>
<evidence type="ECO:0000313" key="9">
    <source>
        <dbReference type="Ensembl" id="ENSSFAP00005022243.1"/>
    </source>
</evidence>
<feature type="domain" description="Ig-like" evidence="8">
    <location>
        <begin position="143"/>
        <end position="249"/>
    </location>
</feature>
<reference evidence="9" key="2">
    <citation type="submission" date="2025-08" db="UniProtKB">
        <authorList>
            <consortium name="Ensembl"/>
        </authorList>
    </citation>
    <scope>IDENTIFICATION</scope>
</reference>
<gene>
    <name evidence="9" type="primary">mcamb</name>
</gene>
<evidence type="ECO:0000256" key="5">
    <source>
        <dbReference type="ARBA" id="ARBA00023157"/>
    </source>
</evidence>
<name>A0A672GU75_SALFA</name>
<dbReference type="PANTHER" id="PTHR45889:SF3">
    <property type="entry name" value="CELL ADHESION MOLECULE 4"/>
    <property type="match status" value="1"/>
</dbReference>
<reference evidence="9" key="1">
    <citation type="submission" date="2019-06" db="EMBL/GenBank/DDBJ databases">
        <authorList>
            <consortium name="Wellcome Sanger Institute Data Sharing"/>
        </authorList>
    </citation>
    <scope>NUCLEOTIDE SEQUENCE [LARGE SCALE GENOMIC DNA]</scope>
</reference>
<dbReference type="InParanoid" id="A0A672GU75"/>
<keyword evidence="4 6" id="KW-0472">Membrane</keyword>
<accession>A0A672GU75</accession>
<dbReference type="Proteomes" id="UP000472267">
    <property type="component" value="Chromosome 14"/>
</dbReference>
<feature type="domain" description="Ig-like" evidence="8">
    <location>
        <begin position="433"/>
        <end position="516"/>
    </location>
</feature>
<dbReference type="OMA" id="NITWGTT"/>
<keyword evidence="2 6" id="KW-0812">Transmembrane</keyword>
<dbReference type="SUPFAM" id="SSF48726">
    <property type="entry name" value="Immunoglobulin"/>
    <property type="match status" value="5"/>
</dbReference>
<feature type="domain" description="Ig-like" evidence="8">
    <location>
        <begin position="24"/>
        <end position="138"/>
    </location>
</feature>
<evidence type="ECO:0000256" key="7">
    <source>
        <dbReference type="SAM" id="SignalP"/>
    </source>
</evidence>
<feature type="transmembrane region" description="Helical" evidence="6">
    <location>
        <begin position="522"/>
        <end position="545"/>
    </location>
</feature>
<sequence length="596" mass="65157">MALRDVSSALLGLLLLLHTWGGWADVQVNMEDKVEVSLGQTAQITCMFTSDDGIGAMIIQWFYVKRSNEKERIYYRDATTSVADRGTPFTDRISMNGSVATGEMVLTIRNVLLEDELEFICLVKSLTDGTAEGRTKLQVFETPNAPTIEAAQNGISVNEDVLSKIGTCEVKNGHPKPNITWYRNSTPVRSVPGELHVKSTVTSESSGLFSVMSELRMKVVKEDKDAQFYCEVTYFVPGATLMTETSRINVTVYYPHDAVNIWVASPAGKVKEGDRLELQCEGNGNTQSSIFTIRHVEDGRSWESDRLELQNVSRLDSGVYECEPFDPEFLADSIVTKNTSVFVHYLDSAVVTPGAMMEVTKGGQLQASCNALSSLQTNTVWFKDGVEVSTGHRLIIDDVSFDTSGLYECVVTVPEIEGMSTSSTLTVKVVGAPEIAEEDTDLETYDKSVQLKCHAIGYPAPEMTWTTSDGKVTKTTQTETESGFESVITVQVSSNITAVCHASNEYGSDLVTFTITAKSNGVIIAVIIICILLLAVVGAVLYFLYKKGKICGRSGKQDLTKGKSSKDNIVVEMKSDNTEEAILLGVNGEKQPPNDQ</sequence>
<evidence type="ECO:0000313" key="10">
    <source>
        <dbReference type="Proteomes" id="UP000472267"/>
    </source>
</evidence>
<evidence type="ECO:0000256" key="2">
    <source>
        <dbReference type="ARBA" id="ARBA00022692"/>
    </source>
</evidence>
<reference evidence="9" key="3">
    <citation type="submission" date="2025-09" db="UniProtKB">
        <authorList>
            <consortium name="Ensembl"/>
        </authorList>
    </citation>
    <scope>IDENTIFICATION</scope>
</reference>
<evidence type="ECO:0000259" key="8">
    <source>
        <dbReference type="PROSITE" id="PS50835"/>
    </source>
</evidence>
<dbReference type="InterPro" id="IPR013783">
    <property type="entry name" value="Ig-like_fold"/>
</dbReference>
<protein>
    <submittedName>
        <fullName evidence="9">Cell surface glycoprotein MUC18-like</fullName>
    </submittedName>
</protein>
<dbReference type="GO" id="GO:0016020">
    <property type="term" value="C:membrane"/>
    <property type="evidence" value="ECO:0007669"/>
    <property type="project" value="UniProtKB-SubCell"/>
</dbReference>
<evidence type="ECO:0000256" key="6">
    <source>
        <dbReference type="SAM" id="Phobius"/>
    </source>
</evidence>
<evidence type="ECO:0000256" key="3">
    <source>
        <dbReference type="ARBA" id="ARBA00022989"/>
    </source>
</evidence>
<keyword evidence="10" id="KW-1185">Reference proteome</keyword>
<dbReference type="Pfam" id="PF08205">
    <property type="entry name" value="C2-set_2"/>
    <property type="match status" value="2"/>
</dbReference>
<dbReference type="Ensembl" id="ENSSFAT00005023171.1">
    <property type="protein sequence ID" value="ENSSFAP00005022243.1"/>
    <property type="gene ID" value="ENSSFAG00005011560.1"/>
</dbReference>
<dbReference type="PANTHER" id="PTHR45889">
    <property type="entry name" value="IG-LIKE DOMAIN-CONTAINING PROTEIN"/>
    <property type="match status" value="1"/>
</dbReference>
<dbReference type="SMART" id="SM00408">
    <property type="entry name" value="IGc2"/>
    <property type="match status" value="3"/>
</dbReference>
<evidence type="ECO:0000256" key="4">
    <source>
        <dbReference type="ARBA" id="ARBA00023136"/>
    </source>
</evidence>
<dbReference type="Pfam" id="PF07686">
    <property type="entry name" value="V-set"/>
    <property type="match status" value="1"/>
</dbReference>
<dbReference type="InterPro" id="IPR003599">
    <property type="entry name" value="Ig_sub"/>
</dbReference>